<dbReference type="Proteomes" id="UP001596137">
    <property type="component" value="Unassembled WGS sequence"/>
</dbReference>
<dbReference type="Pfam" id="PF10282">
    <property type="entry name" value="Lactonase"/>
    <property type="match status" value="1"/>
</dbReference>
<keyword evidence="4" id="KW-1185">Reference proteome</keyword>
<dbReference type="InterPro" id="IPR050282">
    <property type="entry name" value="Cycloisomerase_2"/>
</dbReference>
<sequence length="334" mass="34517">MTSGNDMLYIGGYTPETGGSGTGLTVVREDGGTLKTLAETAAPGPSFLAFHPRLPVVYAVLESEEGGVAAYSADPEGPALLADGASGGSYPCHAAVDPSGTWLSVANYGDGTVAIFRLGSSGLFDGRPRLFPAEGHGPDPARQAGPHAHQSTFGPGRTLYVTDLGTDRVRRFTMGAEPVPHPGGPVSVAPGMGPRHMARRDGHWYVGGELDGTIRVYDAEWHERGVVPATESTGPNLISHLEVSPDGRHLYAANRGPDTVAVFGIDGDGGLTRVAEVGSGGLWPRHFTVAGDHMYVANQRSDNVVTLPLRDGVPGPAGPAFEVGSPSCVLPAPA</sequence>
<dbReference type="InterPro" id="IPR015943">
    <property type="entry name" value="WD40/YVTN_repeat-like_dom_sf"/>
</dbReference>
<accession>A0ABW1NVD7</accession>
<protein>
    <submittedName>
        <fullName evidence="3">Lactonase family protein</fullName>
    </submittedName>
</protein>
<gene>
    <name evidence="3" type="ORF">ACFP1K_39600</name>
</gene>
<dbReference type="InterPro" id="IPR011048">
    <property type="entry name" value="Haem_d1_sf"/>
</dbReference>
<dbReference type="InterPro" id="IPR019405">
    <property type="entry name" value="Lactonase_7-beta_prop"/>
</dbReference>
<comment type="similarity">
    <text evidence="1">Belongs to the cycloisomerase 2 family.</text>
</comment>
<evidence type="ECO:0000256" key="1">
    <source>
        <dbReference type="ARBA" id="ARBA00005564"/>
    </source>
</evidence>
<feature type="region of interest" description="Disordered" evidence="2">
    <location>
        <begin position="131"/>
        <end position="158"/>
    </location>
</feature>
<dbReference type="PANTHER" id="PTHR30344">
    <property type="entry name" value="6-PHOSPHOGLUCONOLACTONASE-RELATED"/>
    <property type="match status" value="1"/>
</dbReference>
<dbReference type="EMBL" id="JBHSRF010000131">
    <property type="protein sequence ID" value="MFC6087328.1"/>
    <property type="molecule type" value="Genomic_DNA"/>
</dbReference>
<comment type="caution">
    <text evidence="3">The sequence shown here is derived from an EMBL/GenBank/DDBJ whole genome shotgun (WGS) entry which is preliminary data.</text>
</comment>
<dbReference type="SUPFAM" id="SSF51004">
    <property type="entry name" value="C-terminal (heme d1) domain of cytochrome cd1-nitrite reductase"/>
    <property type="match status" value="1"/>
</dbReference>
<proteinExistence type="inferred from homology"/>
<name>A0ABW1NVD7_9ACTN</name>
<dbReference type="Gene3D" id="2.130.10.10">
    <property type="entry name" value="YVTN repeat-like/Quinoprotein amine dehydrogenase"/>
    <property type="match status" value="1"/>
</dbReference>
<dbReference type="PANTHER" id="PTHR30344:SF1">
    <property type="entry name" value="6-PHOSPHOGLUCONOLACTONASE"/>
    <property type="match status" value="1"/>
</dbReference>
<evidence type="ECO:0000313" key="4">
    <source>
        <dbReference type="Proteomes" id="UP001596137"/>
    </source>
</evidence>
<evidence type="ECO:0000313" key="3">
    <source>
        <dbReference type="EMBL" id="MFC6087328.1"/>
    </source>
</evidence>
<evidence type="ECO:0000256" key="2">
    <source>
        <dbReference type="SAM" id="MobiDB-lite"/>
    </source>
</evidence>
<reference evidence="4" key="1">
    <citation type="journal article" date="2019" name="Int. J. Syst. Evol. Microbiol.">
        <title>The Global Catalogue of Microorganisms (GCM) 10K type strain sequencing project: providing services to taxonomists for standard genome sequencing and annotation.</title>
        <authorList>
            <consortium name="The Broad Institute Genomics Platform"/>
            <consortium name="The Broad Institute Genome Sequencing Center for Infectious Disease"/>
            <person name="Wu L."/>
            <person name="Ma J."/>
        </authorList>
    </citation>
    <scope>NUCLEOTIDE SEQUENCE [LARGE SCALE GENOMIC DNA]</scope>
    <source>
        <strain evidence="4">JCM 30346</strain>
    </source>
</reference>
<organism evidence="3 4">
    <name type="scientific">Sphaerisporangium aureirubrum</name>
    <dbReference type="NCBI Taxonomy" id="1544736"/>
    <lineage>
        <taxon>Bacteria</taxon>
        <taxon>Bacillati</taxon>
        <taxon>Actinomycetota</taxon>
        <taxon>Actinomycetes</taxon>
        <taxon>Streptosporangiales</taxon>
        <taxon>Streptosporangiaceae</taxon>
        <taxon>Sphaerisporangium</taxon>
    </lineage>
</organism>
<dbReference type="RefSeq" id="WP_380763473.1">
    <property type="nucleotide sequence ID" value="NZ_JBHSRF010000131.1"/>
</dbReference>